<reference evidence="1" key="1">
    <citation type="submission" date="2021-12" db="EMBL/GenBank/DDBJ databases">
        <title>Discovery of the Pendulisporaceae a myxobacterial family with distinct sporulation behavior and unique specialized metabolism.</title>
        <authorList>
            <person name="Garcia R."/>
            <person name="Popoff A."/>
            <person name="Bader C.D."/>
            <person name="Loehr J."/>
            <person name="Walesch S."/>
            <person name="Walt C."/>
            <person name="Boldt J."/>
            <person name="Bunk B."/>
            <person name="Haeckl F.J.F.P.J."/>
            <person name="Gunesch A.P."/>
            <person name="Birkelbach J."/>
            <person name="Nuebel U."/>
            <person name="Pietschmann T."/>
            <person name="Bach T."/>
            <person name="Mueller R."/>
        </authorList>
    </citation>
    <scope>NUCLEOTIDE SEQUENCE</scope>
    <source>
        <strain evidence="1">MSr11367</strain>
    </source>
</reference>
<keyword evidence="2" id="KW-1185">Reference proteome</keyword>
<organism evidence="1 2">
    <name type="scientific">Pendulispora rubella</name>
    <dbReference type="NCBI Taxonomy" id="2741070"/>
    <lineage>
        <taxon>Bacteria</taxon>
        <taxon>Pseudomonadati</taxon>
        <taxon>Myxococcota</taxon>
        <taxon>Myxococcia</taxon>
        <taxon>Myxococcales</taxon>
        <taxon>Sorangiineae</taxon>
        <taxon>Pendulisporaceae</taxon>
        <taxon>Pendulispora</taxon>
    </lineage>
</organism>
<gene>
    <name evidence="1" type="ORF">LVJ94_49030</name>
</gene>
<dbReference type="Proteomes" id="UP001374803">
    <property type="component" value="Chromosome"/>
</dbReference>
<name>A0ABZ2L6H2_9BACT</name>
<sequence>MRKVLHARGTKGAIPAIGCPARLDDGAAIAFTRSSCPSATKPISPRREEITDGSSDLAEELVCARLRGVSPKKIVQAWDAICQDVDPEDPRPCQTWPKDIAAVTPPFNLR</sequence>
<protein>
    <submittedName>
        <fullName evidence="1">Uncharacterized protein</fullName>
    </submittedName>
</protein>
<proteinExistence type="predicted"/>
<dbReference type="EMBL" id="CP089983">
    <property type="protein sequence ID" value="WXB04826.1"/>
    <property type="molecule type" value="Genomic_DNA"/>
</dbReference>
<dbReference type="RefSeq" id="WP_394834468.1">
    <property type="nucleotide sequence ID" value="NZ_CP089929.1"/>
</dbReference>
<evidence type="ECO:0000313" key="1">
    <source>
        <dbReference type="EMBL" id="WXB04826.1"/>
    </source>
</evidence>
<evidence type="ECO:0000313" key="2">
    <source>
        <dbReference type="Proteomes" id="UP001374803"/>
    </source>
</evidence>
<accession>A0ABZ2L6H2</accession>